<feature type="transmembrane region" description="Helical" evidence="1">
    <location>
        <begin position="74"/>
        <end position="96"/>
    </location>
</feature>
<proteinExistence type="predicted"/>
<feature type="transmembrane region" description="Helical" evidence="1">
    <location>
        <begin position="41"/>
        <end position="62"/>
    </location>
</feature>
<organism evidence="2 3">
    <name type="scientific">Halalkalibacter krulwichiae</name>
    <dbReference type="NCBI Taxonomy" id="199441"/>
    <lineage>
        <taxon>Bacteria</taxon>
        <taxon>Bacillati</taxon>
        <taxon>Bacillota</taxon>
        <taxon>Bacilli</taxon>
        <taxon>Bacillales</taxon>
        <taxon>Bacillaceae</taxon>
        <taxon>Halalkalibacter</taxon>
    </lineage>
</organism>
<reference evidence="2 3" key="1">
    <citation type="submission" date="2017-04" db="EMBL/GenBank/DDBJ databases">
        <title>Bacillus krulwichiae AM31D Genome sequencing and assembly.</title>
        <authorList>
            <person name="Krulwich T.A."/>
            <person name="Anastor L."/>
            <person name="Ehrlich R."/>
            <person name="Ehrlich G.D."/>
            <person name="Janto B."/>
        </authorList>
    </citation>
    <scope>NUCLEOTIDE SEQUENCE [LARGE SCALE GENOMIC DNA]</scope>
    <source>
        <strain evidence="2 3">AM31D</strain>
    </source>
</reference>
<keyword evidence="1" id="KW-0472">Membrane</keyword>
<sequence>MIKRFVFQSVVGILFGAFLAVISVMNVVLIGDVNQVEGSVFVTNALGLMFCGWFFAVTPLVFEIRSLSLSMQTLVHFMIVTLLYFLLSFGIGWIQFDLMSVLAGVGIFILIYVLIWTGFYFYFKKEARKLNEELKQL</sequence>
<dbReference type="RefSeq" id="WP_066154768.1">
    <property type="nucleotide sequence ID" value="NZ_CP020814.1"/>
</dbReference>
<dbReference type="KEGG" id="bkw:BkAM31D_24145"/>
<evidence type="ECO:0000256" key="1">
    <source>
        <dbReference type="SAM" id="Phobius"/>
    </source>
</evidence>
<gene>
    <name evidence="2" type="ORF">BkAM31D_24145</name>
</gene>
<dbReference type="STRING" id="199441.BkAM31D_24145"/>
<accession>A0A1X9MGY1</accession>
<feature type="transmembrane region" description="Helical" evidence="1">
    <location>
        <begin position="7"/>
        <end position="29"/>
    </location>
</feature>
<dbReference type="Pfam" id="PF11457">
    <property type="entry name" value="DUF3021"/>
    <property type="match status" value="1"/>
</dbReference>
<keyword evidence="3" id="KW-1185">Reference proteome</keyword>
<name>A0A1X9MGY1_9BACI</name>
<feature type="transmembrane region" description="Helical" evidence="1">
    <location>
        <begin position="102"/>
        <end position="123"/>
    </location>
</feature>
<dbReference type="Proteomes" id="UP000193006">
    <property type="component" value="Chromosome"/>
</dbReference>
<keyword evidence="1" id="KW-0812">Transmembrane</keyword>
<keyword evidence="1" id="KW-1133">Transmembrane helix</keyword>
<dbReference type="EMBL" id="CP020814">
    <property type="protein sequence ID" value="ARK32698.1"/>
    <property type="molecule type" value="Genomic_DNA"/>
</dbReference>
<dbReference type="InterPro" id="IPR021560">
    <property type="entry name" value="DUF3021"/>
</dbReference>
<evidence type="ECO:0000313" key="3">
    <source>
        <dbReference type="Proteomes" id="UP000193006"/>
    </source>
</evidence>
<evidence type="ECO:0000313" key="2">
    <source>
        <dbReference type="EMBL" id="ARK32698.1"/>
    </source>
</evidence>
<protein>
    <recommendedName>
        <fullName evidence="4">DUF3021 domain-containing protein</fullName>
    </recommendedName>
</protein>
<evidence type="ECO:0008006" key="4">
    <source>
        <dbReference type="Google" id="ProtNLM"/>
    </source>
</evidence>
<dbReference type="AlphaFoldDB" id="A0A1X9MGY1"/>